<gene>
    <name evidence="1" type="ORF">F6B43_07070</name>
</gene>
<dbReference type="RefSeq" id="WP_150448109.1">
    <property type="nucleotide sequence ID" value="NZ_VYSA01000001.1"/>
</dbReference>
<dbReference type="Proteomes" id="UP000325827">
    <property type="component" value="Unassembled WGS sequence"/>
</dbReference>
<sequence length="145" mass="14424">MRRTIAVLTIAAAAVLGLSACSDSRPSPAASAAAGTSTQTAAEACTLVQQAITDATTQLESATSSDPAAIVDSMTSASQKLAAAAPSITNDQVAPLVPALQDMFTKVSDVMGAVAKGDVSKAGDLSQLSTQFDETSAKFQAVCGS</sequence>
<organism evidence="1 2">
    <name type="scientific">Microbacterium rhizomatis</name>
    <dbReference type="NCBI Taxonomy" id="1631477"/>
    <lineage>
        <taxon>Bacteria</taxon>
        <taxon>Bacillati</taxon>
        <taxon>Actinomycetota</taxon>
        <taxon>Actinomycetes</taxon>
        <taxon>Micrococcales</taxon>
        <taxon>Microbacteriaceae</taxon>
        <taxon>Microbacterium</taxon>
    </lineage>
</organism>
<evidence type="ECO:0008006" key="3">
    <source>
        <dbReference type="Google" id="ProtNLM"/>
    </source>
</evidence>
<keyword evidence="2" id="KW-1185">Reference proteome</keyword>
<evidence type="ECO:0000313" key="2">
    <source>
        <dbReference type="Proteomes" id="UP000325827"/>
    </source>
</evidence>
<accession>A0A5J5J5L7</accession>
<name>A0A5J5J5L7_9MICO</name>
<proteinExistence type="predicted"/>
<evidence type="ECO:0000313" key="1">
    <source>
        <dbReference type="EMBL" id="KAA9111340.1"/>
    </source>
</evidence>
<reference evidence="2" key="1">
    <citation type="submission" date="2019-09" db="EMBL/GenBank/DDBJ databases">
        <title>Mumia zhuanghuii sp. nov. isolated from the intestinal contents of plateau pika (Ochotona curzoniae) in the Qinghai-Tibet plateau of China.</title>
        <authorList>
            <person name="Tian Z."/>
        </authorList>
    </citation>
    <scope>NUCLEOTIDE SEQUENCE [LARGE SCALE GENOMIC DNA]</scope>
    <source>
        <strain evidence="2">JCM 30598</strain>
    </source>
</reference>
<protein>
    <recommendedName>
        <fullName evidence="3">Lipoprotein</fullName>
    </recommendedName>
</protein>
<dbReference type="EMBL" id="VYSA01000001">
    <property type="protein sequence ID" value="KAA9111340.1"/>
    <property type="molecule type" value="Genomic_DNA"/>
</dbReference>
<dbReference type="OrthoDB" id="5080160at2"/>
<comment type="caution">
    <text evidence="1">The sequence shown here is derived from an EMBL/GenBank/DDBJ whole genome shotgun (WGS) entry which is preliminary data.</text>
</comment>
<dbReference type="AlphaFoldDB" id="A0A5J5J5L7"/>
<dbReference type="PROSITE" id="PS51257">
    <property type="entry name" value="PROKAR_LIPOPROTEIN"/>
    <property type="match status" value="1"/>
</dbReference>